<dbReference type="Pfam" id="PF00625">
    <property type="entry name" value="Guanylate_kin"/>
    <property type="match status" value="1"/>
</dbReference>
<dbReference type="SUPFAM" id="SSF52540">
    <property type="entry name" value="P-loop containing nucleoside triphosphate hydrolases"/>
    <property type="match status" value="1"/>
</dbReference>
<dbReference type="Proteomes" id="UP000007089">
    <property type="component" value="Chromosome"/>
</dbReference>
<accession>B8JE59</accession>
<protein>
    <recommendedName>
        <fullName evidence="3 9">Guanylate kinase</fullName>
        <ecNumber evidence="2 9">2.7.4.8</ecNumber>
    </recommendedName>
    <alternativeName>
        <fullName evidence="8 9">GMP kinase</fullName>
    </alternativeName>
</protein>
<evidence type="ECO:0000313" key="12">
    <source>
        <dbReference type="Proteomes" id="UP000007089"/>
    </source>
</evidence>
<name>B8JE59_ANAD2</name>
<sequence length="225" mass="24249">MSSDAAHERLPGLLLVLSAPSGAGKTTLAHRLRDASPDAVFSISATTRAPRGAEREGVDYHFVTAERFADLVAQGAFAEWAEVHGQRYGTLRATVEQALAAGKLALFDIDVQGGAQIKAAWPQQAATVLVLPPDQAELERRLRGRDTDSDETIRRRLVAARAEVARGLGSYDYVVVNDVLEGALAQLQAIVRHERLRHAGRWDPEAARVAEACRRSAAPLGGWAS</sequence>
<dbReference type="EMBL" id="CP001359">
    <property type="protein sequence ID" value="ACL66124.1"/>
    <property type="molecule type" value="Genomic_DNA"/>
</dbReference>
<comment type="similarity">
    <text evidence="1 9">Belongs to the guanylate kinase family.</text>
</comment>
<evidence type="ECO:0000256" key="8">
    <source>
        <dbReference type="ARBA" id="ARBA00030128"/>
    </source>
</evidence>
<dbReference type="GO" id="GO:0004385">
    <property type="term" value="F:GMP kinase activity"/>
    <property type="evidence" value="ECO:0007669"/>
    <property type="project" value="UniProtKB-UniRule"/>
</dbReference>
<dbReference type="SMART" id="SM00072">
    <property type="entry name" value="GuKc"/>
    <property type="match status" value="1"/>
</dbReference>
<dbReference type="InterPro" id="IPR008144">
    <property type="entry name" value="Guanylate_kin-like_dom"/>
</dbReference>
<dbReference type="AlphaFoldDB" id="B8JE59"/>
<evidence type="ECO:0000256" key="1">
    <source>
        <dbReference type="ARBA" id="ARBA00005790"/>
    </source>
</evidence>
<dbReference type="HAMAP" id="MF_00328">
    <property type="entry name" value="Guanylate_kinase"/>
    <property type="match status" value="1"/>
</dbReference>
<evidence type="ECO:0000256" key="6">
    <source>
        <dbReference type="ARBA" id="ARBA00022777"/>
    </source>
</evidence>
<feature type="domain" description="Guanylate kinase-like" evidence="10">
    <location>
        <begin position="12"/>
        <end position="192"/>
    </location>
</feature>
<evidence type="ECO:0000313" key="11">
    <source>
        <dbReference type="EMBL" id="ACL66124.1"/>
    </source>
</evidence>
<evidence type="ECO:0000256" key="9">
    <source>
        <dbReference type="HAMAP-Rule" id="MF_00328"/>
    </source>
</evidence>
<reference evidence="11" key="1">
    <citation type="submission" date="2009-01" db="EMBL/GenBank/DDBJ databases">
        <title>Complete sequence of Anaeromyxobacter dehalogenans 2CP-1.</title>
        <authorList>
            <consortium name="US DOE Joint Genome Institute"/>
            <person name="Lucas S."/>
            <person name="Copeland A."/>
            <person name="Lapidus A."/>
            <person name="Glavina del Rio T."/>
            <person name="Dalin E."/>
            <person name="Tice H."/>
            <person name="Bruce D."/>
            <person name="Goodwin L."/>
            <person name="Pitluck S."/>
            <person name="Saunders E."/>
            <person name="Brettin T."/>
            <person name="Detter J.C."/>
            <person name="Han C."/>
            <person name="Larimer F."/>
            <person name="Land M."/>
            <person name="Hauser L."/>
            <person name="Kyrpides N."/>
            <person name="Ovchinnikova G."/>
            <person name="Beliaev A.S."/>
            <person name="Richardson P."/>
        </authorList>
    </citation>
    <scope>NUCLEOTIDE SEQUENCE</scope>
    <source>
        <strain evidence="11">2CP-1</strain>
    </source>
</reference>
<feature type="binding site" evidence="9">
    <location>
        <begin position="19"/>
        <end position="26"/>
    </location>
    <ligand>
        <name>ATP</name>
        <dbReference type="ChEBI" id="CHEBI:30616"/>
    </ligand>
</feature>
<dbReference type="Gene3D" id="3.30.63.10">
    <property type="entry name" value="Guanylate Kinase phosphate binding domain"/>
    <property type="match status" value="1"/>
</dbReference>
<keyword evidence="7 9" id="KW-0067">ATP-binding</keyword>
<evidence type="ECO:0000256" key="5">
    <source>
        <dbReference type="ARBA" id="ARBA00022741"/>
    </source>
</evidence>
<dbReference type="FunFam" id="3.30.63.10:FF:000002">
    <property type="entry name" value="Guanylate kinase 1"/>
    <property type="match status" value="1"/>
</dbReference>
<dbReference type="PANTHER" id="PTHR23117">
    <property type="entry name" value="GUANYLATE KINASE-RELATED"/>
    <property type="match status" value="1"/>
</dbReference>
<dbReference type="EC" id="2.7.4.8" evidence="2 9"/>
<evidence type="ECO:0000256" key="7">
    <source>
        <dbReference type="ARBA" id="ARBA00022840"/>
    </source>
</evidence>
<dbReference type="GO" id="GO:0005524">
    <property type="term" value="F:ATP binding"/>
    <property type="evidence" value="ECO:0007669"/>
    <property type="project" value="UniProtKB-UniRule"/>
</dbReference>
<dbReference type="InterPro" id="IPR008145">
    <property type="entry name" value="GK/Ca_channel_bsu"/>
</dbReference>
<gene>
    <name evidence="9" type="primary">gmk</name>
    <name evidence="11" type="ordered locus">A2cp1_2787</name>
</gene>
<evidence type="ECO:0000259" key="10">
    <source>
        <dbReference type="PROSITE" id="PS50052"/>
    </source>
</evidence>
<dbReference type="InterPro" id="IPR017665">
    <property type="entry name" value="Guanylate_kinase"/>
</dbReference>
<comment type="subcellular location">
    <subcellularLocation>
        <location evidence="9">Cytoplasm</location>
    </subcellularLocation>
</comment>
<dbReference type="RefSeq" id="WP_012633883.1">
    <property type="nucleotide sequence ID" value="NC_011891.1"/>
</dbReference>
<keyword evidence="6 9" id="KW-0418">Kinase</keyword>
<dbReference type="HOGENOM" id="CLU_001715_1_2_7"/>
<comment type="function">
    <text evidence="9">Essential for recycling GMP and indirectly, cGMP.</text>
</comment>
<dbReference type="NCBIfam" id="TIGR03263">
    <property type="entry name" value="guanyl_kin"/>
    <property type="match status" value="1"/>
</dbReference>
<keyword evidence="5 9" id="KW-0547">Nucleotide-binding</keyword>
<evidence type="ECO:0000256" key="4">
    <source>
        <dbReference type="ARBA" id="ARBA00022679"/>
    </source>
</evidence>
<dbReference type="GO" id="GO:0005829">
    <property type="term" value="C:cytosol"/>
    <property type="evidence" value="ECO:0007669"/>
    <property type="project" value="TreeGrafter"/>
</dbReference>
<dbReference type="InterPro" id="IPR020590">
    <property type="entry name" value="Guanylate_kinase_CS"/>
</dbReference>
<dbReference type="PROSITE" id="PS50052">
    <property type="entry name" value="GUANYLATE_KINASE_2"/>
    <property type="match status" value="1"/>
</dbReference>
<comment type="catalytic activity">
    <reaction evidence="9">
        <text>GMP + ATP = GDP + ADP</text>
        <dbReference type="Rhea" id="RHEA:20780"/>
        <dbReference type="ChEBI" id="CHEBI:30616"/>
        <dbReference type="ChEBI" id="CHEBI:58115"/>
        <dbReference type="ChEBI" id="CHEBI:58189"/>
        <dbReference type="ChEBI" id="CHEBI:456216"/>
        <dbReference type="EC" id="2.7.4.8"/>
    </reaction>
</comment>
<evidence type="ECO:0000256" key="2">
    <source>
        <dbReference type="ARBA" id="ARBA00012961"/>
    </source>
</evidence>
<dbReference type="Gene3D" id="3.40.50.300">
    <property type="entry name" value="P-loop containing nucleotide triphosphate hydrolases"/>
    <property type="match status" value="1"/>
</dbReference>
<dbReference type="InterPro" id="IPR027417">
    <property type="entry name" value="P-loop_NTPase"/>
</dbReference>
<proteinExistence type="inferred from homology"/>
<dbReference type="CDD" id="cd00071">
    <property type="entry name" value="GMPK"/>
    <property type="match status" value="1"/>
</dbReference>
<dbReference type="PANTHER" id="PTHR23117:SF13">
    <property type="entry name" value="GUANYLATE KINASE"/>
    <property type="match status" value="1"/>
</dbReference>
<organism evidence="11 12">
    <name type="scientific">Anaeromyxobacter dehalogenans (strain ATCC BAA-258 / DSM 21875 / 2CP-1)</name>
    <dbReference type="NCBI Taxonomy" id="455488"/>
    <lineage>
        <taxon>Bacteria</taxon>
        <taxon>Pseudomonadati</taxon>
        <taxon>Myxococcota</taxon>
        <taxon>Myxococcia</taxon>
        <taxon>Myxococcales</taxon>
        <taxon>Cystobacterineae</taxon>
        <taxon>Anaeromyxobacteraceae</taxon>
        <taxon>Anaeromyxobacter</taxon>
    </lineage>
</organism>
<keyword evidence="4 9" id="KW-0808">Transferase</keyword>
<dbReference type="KEGG" id="acp:A2cp1_2787"/>
<keyword evidence="9" id="KW-0963">Cytoplasm</keyword>
<keyword evidence="12" id="KW-1185">Reference proteome</keyword>
<evidence type="ECO:0000256" key="3">
    <source>
        <dbReference type="ARBA" id="ARBA00016296"/>
    </source>
</evidence>
<dbReference type="PROSITE" id="PS00856">
    <property type="entry name" value="GUANYLATE_KINASE_1"/>
    <property type="match status" value="1"/>
</dbReference>